<evidence type="ECO:0000313" key="3">
    <source>
        <dbReference type="EMBL" id="ETS06741.1"/>
    </source>
</evidence>
<sequence>MPSNTLPNRTSFSAADIIHDIWTSLQLPPHALSSISLPDQQPGPATPSSFKIGHLAQSSIALSALAASLVHSHQRSQSSLSSSSSSSSSPSSSSSSSSSTTTTATIPRVTVPLRHALLEFQSERLYTINSSPPESSWGSIGGLHATLDGGHVRIHDVLPNHALGALSLLSLPPTATRHDVARQVLRWNAVDLETAAAERGSSIAVIYALRSYDEWDAHPQAAATPDDPIILRPLGPATPPNPLPPPISSSPSAIPTGCLKGLRVLEMSRVIAAPVAGRCLAAHGADVLWVTSPSLPSIPPLDKDLSRGKRTIQLDIRNNPSDKQTLLNLLRTCDVFIQSYRPGSLAAHHGLSPQDVQQQDINPHIIYANLSAFGPYGPWATRRGFDSLVQTCSGMNVSEAAHFGAGETARALPCQALDHAAGYLLATGILAALHRRTTEGGSWVVDVSLAGVGKYLRSLGQYPDRTGFEGVADAAMTQRDVPGEFLETRETAFGRMVAVRHSASVEGCEVGWGEMPKPLGSDEARWLE</sequence>
<organism evidence="3 4">
    <name type="scientific">Hypocrea jecorina (strain ATCC 56765 / BCRC 32924 / NRRL 11460 / Rut C-30)</name>
    <name type="common">Trichoderma reesei</name>
    <dbReference type="NCBI Taxonomy" id="1344414"/>
    <lineage>
        <taxon>Eukaryota</taxon>
        <taxon>Fungi</taxon>
        <taxon>Dikarya</taxon>
        <taxon>Ascomycota</taxon>
        <taxon>Pezizomycotina</taxon>
        <taxon>Sordariomycetes</taxon>
        <taxon>Hypocreomycetidae</taxon>
        <taxon>Hypocreales</taxon>
        <taxon>Hypocreaceae</taxon>
        <taxon>Trichoderma</taxon>
    </lineage>
</organism>
<dbReference type="InterPro" id="IPR023606">
    <property type="entry name" value="CoA-Trfase_III_dom_1_sf"/>
</dbReference>
<feature type="region of interest" description="Disordered" evidence="2">
    <location>
        <begin position="76"/>
        <end position="104"/>
    </location>
</feature>
<evidence type="ECO:0000256" key="1">
    <source>
        <dbReference type="ARBA" id="ARBA00008383"/>
    </source>
</evidence>
<proteinExistence type="inferred from homology"/>
<keyword evidence="3" id="KW-0808">Transferase</keyword>
<dbReference type="OrthoDB" id="5863171at2759"/>
<dbReference type="AlphaFoldDB" id="A0A024SNA5"/>
<dbReference type="PANTHER" id="PTHR48228:SF4">
    <property type="entry name" value="BLR3030 PROTEIN"/>
    <property type="match status" value="1"/>
</dbReference>
<reference evidence="4" key="1">
    <citation type="journal article" date="2013" name="Ind. Biotechnol.">
        <title>Comparative genomics analysis of Trichoderma reesei strains.</title>
        <authorList>
            <person name="Koike H."/>
            <person name="Aerts A."/>
            <person name="LaButti K."/>
            <person name="Grigoriev I.V."/>
            <person name="Baker S.E."/>
        </authorList>
    </citation>
    <scope>NUCLEOTIDE SEQUENCE [LARGE SCALE GENOMIC DNA]</scope>
    <source>
        <strain evidence="4">ATCC 56765 / BCRC 32924 / NRRL 11460 / Rut C-30</strain>
    </source>
</reference>
<name>A0A024SNA5_HYPJR</name>
<protein>
    <submittedName>
        <fullName evidence="3">CoA-transferase family III</fullName>
    </submittedName>
</protein>
<dbReference type="KEGG" id="trr:M419DRAFT_67712"/>
<dbReference type="SUPFAM" id="SSF89796">
    <property type="entry name" value="CoA-transferase family III (CaiB/BaiF)"/>
    <property type="match status" value="2"/>
</dbReference>
<accession>A0A024SNA5</accession>
<dbReference type="Pfam" id="PF02515">
    <property type="entry name" value="CoA_transf_3"/>
    <property type="match status" value="1"/>
</dbReference>
<dbReference type="GO" id="GO:0016740">
    <property type="term" value="F:transferase activity"/>
    <property type="evidence" value="ECO:0007669"/>
    <property type="project" value="UniProtKB-KW"/>
</dbReference>
<dbReference type="InterPro" id="IPR003673">
    <property type="entry name" value="CoA-Trfase_fam_III"/>
</dbReference>
<dbReference type="InterPro" id="IPR050509">
    <property type="entry name" value="CoA-transferase_III"/>
</dbReference>
<dbReference type="PANTHER" id="PTHR48228">
    <property type="entry name" value="SUCCINYL-COA--D-CITRAMALATE COA-TRANSFERASE"/>
    <property type="match status" value="1"/>
</dbReference>
<evidence type="ECO:0000256" key="2">
    <source>
        <dbReference type="SAM" id="MobiDB-lite"/>
    </source>
</evidence>
<dbReference type="EMBL" id="KI911139">
    <property type="protein sequence ID" value="ETS06741.1"/>
    <property type="molecule type" value="Genomic_DNA"/>
</dbReference>
<comment type="similarity">
    <text evidence="1">Belongs to the CoA-transferase III family.</text>
</comment>
<evidence type="ECO:0000313" key="4">
    <source>
        <dbReference type="Proteomes" id="UP000024376"/>
    </source>
</evidence>
<gene>
    <name evidence="3" type="ORF">M419DRAFT_67712</name>
</gene>
<dbReference type="Gene3D" id="3.40.50.10540">
    <property type="entry name" value="Crotonobetainyl-coa:carnitine coa-transferase, domain 1"/>
    <property type="match status" value="1"/>
</dbReference>
<dbReference type="Proteomes" id="UP000024376">
    <property type="component" value="Unassembled WGS sequence"/>
</dbReference>
<dbReference type="HOGENOM" id="CLU_021588_0_0_1"/>